<dbReference type="EMBL" id="CP060052">
    <property type="protein sequence ID" value="QNE04244.1"/>
    <property type="molecule type" value="Genomic_DNA"/>
</dbReference>
<sequence>MTRDMDTVRSLLLAIAGRSSDQAKEPFNDERFSGDELDFYMPLLSERGLIKTEMFNPLGANNIWLSVRLTWDGHDFLDTIRDDEIWRQTKEGVQKAGGFSLDLLKALAKGLVKKKIETHTGVELDL</sequence>
<evidence type="ECO:0000313" key="2">
    <source>
        <dbReference type="Proteomes" id="UP000515297"/>
    </source>
</evidence>
<accession>A0A7G6VR79</accession>
<dbReference type="InterPro" id="IPR019650">
    <property type="entry name" value="DUF2513"/>
</dbReference>
<dbReference type="Proteomes" id="UP000515297">
    <property type="component" value="Chromosome"/>
</dbReference>
<reference evidence="1 2" key="1">
    <citation type="submission" date="2020-08" db="EMBL/GenBank/DDBJ databases">
        <authorList>
            <person name="Liu G."/>
            <person name="Sun C."/>
        </authorList>
    </citation>
    <scope>NUCLEOTIDE SEQUENCE [LARGE SCALE GENOMIC DNA]</scope>
    <source>
        <strain evidence="1 2">OT19</strain>
    </source>
</reference>
<protein>
    <submittedName>
        <fullName evidence="1">DUF2513 domain-containing protein</fullName>
    </submittedName>
</protein>
<proteinExistence type="predicted"/>
<dbReference type="Pfam" id="PF10711">
    <property type="entry name" value="DUF2513"/>
    <property type="match status" value="1"/>
</dbReference>
<dbReference type="AlphaFoldDB" id="A0A7G6VR79"/>
<organism evidence="1 2">
    <name type="scientific">Croceicoccus marinus</name>
    <dbReference type="NCBI Taxonomy" id="450378"/>
    <lineage>
        <taxon>Bacteria</taxon>
        <taxon>Pseudomonadati</taxon>
        <taxon>Pseudomonadota</taxon>
        <taxon>Alphaproteobacteria</taxon>
        <taxon>Sphingomonadales</taxon>
        <taxon>Erythrobacteraceae</taxon>
        <taxon>Croceicoccus</taxon>
    </lineage>
</organism>
<gene>
    <name evidence="1" type="ORF">H4O24_09575</name>
</gene>
<evidence type="ECO:0000313" key="1">
    <source>
        <dbReference type="EMBL" id="QNE04244.1"/>
    </source>
</evidence>
<name>A0A7G6VR79_9SPHN</name>